<dbReference type="PANTHER" id="PTHR33678:SF1">
    <property type="entry name" value="BLL1576 PROTEIN"/>
    <property type="match status" value="1"/>
</dbReference>
<proteinExistence type="predicted"/>
<evidence type="ECO:0000259" key="1">
    <source>
        <dbReference type="Pfam" id="PF03050"/>
    </source>
</evidence>
<geneLocation type="plasmid" evidence="2">
    <name>p49879.2</name>
</geneLocation>
<name>Q58KD4_9BACT</name>
<protein>
    <submittedName>
        <fullName evidence="2">ORF77.2</fullName>
    </submittedName>
</protein>
<dbReference type="PANTHER" id="PTHR33678">
    <property type="entry name" value="BLL1576 PROTEIN"/>
    <property type="match status" value="1"/>
</dbReference>
<reference evidence="2" key="1">
    <citation type="journal article" date="2005" name="Appl. Environ. Microbiol.">
        <title>Isolation, Sequence Analysis, and Comparison of Two Plasmids (28 and 29 Kilobases) from the Biomining Bacterium Leptospirillum ferrooxidans ATCC 49879.</title>
        <authorList>
            <person name="Coram N.J."/>
            <person name="van Zyl L.J."/>
            <person name="Rawlings D.E."/>
        </authorList>
    </citation>
    <scope>NUCLEOTIDE SEQUENCE</scope>
    <source>
        <strain evidence="2">ATCC 49879</strain>
        <plasmid evidence="2">p49879.2</plasmid>
    </source>
</reference>
<gene>
    <name evidence="2" type="primary">ORF77.2</name>
</gene>
<evidence type="ECO:0000313" key="2">
    <source>
        <dbReference type="EMBL" id="AAX38510.1"/>
    </source>
</evidence>
<accession>Q58KD4</accession>
<feature type="domain" description="Transposase IS66 central" evidence="1">
    <location>
        <begin position="1"/>
        <end position="37"/>
    </location>
</feature>
<keyword evidence="2" id="KW-0614">Plasmid</keyword>
<dbReference type="AlphaFoldDB" id="Q58KD4"/>
<dbReference type="InterPro" id="IPR004291">
    <property type="entry name" value="Transposase_IS66_central"/>
</dbReference>
<dbReference type="Pfam" id="PF03050">
    <property type="entry name" value="DDE_Tnp_IS66"/>
    <property type="match status" value="1"/>
</dbReference>
<organism evidence="2">
    <name type="scientific">Leptospirillum ferrooxidans</name>
    <dbReference type="NCBI Taxonomy" id="180"/>
    <lineage>
        <taxon>Bacteria</taxon>
        <taxon>Pseudomonadati</taxon>
        <taxon>Nitrospirota</taxon>
        <taxon>Nitrospiria</taxon>
        <taxon>Nitrospirales</taxon>
        <taxon>Nitrospiraceae</taxon>
        <taxon>Leptospirillum</taxon>
    </lineage>
</organism>
<dbReference type="InterPro" id="IPR052344">
    <property type="entry name" value="Transposase-related"/>
</dbReference>
<sequence length="77" mass="8627">MTDLSVPFTNNLAERDLRMIKVKQKISGSFRTKEGARRFARIRSYISTAAKNGKNLLEVEALSHALLGNPFLPSRPP</sequence>
<dbReference type="EMBL" id="AY941099">
    <property type="protein sequence ID" value="AAX38510.1"/>
    <property type="molecule type" value="Genomic_DNA"/>
</dbReference>